<reference evidence="4 5" key="1">
    <citation type="journal article" date="2018" name="Nat. Biotechnol.">
        <title>A standardized bacterial taxonomy based on genome phylogeny substantially revises the tree of life.</title>
        <authorList>
            <person name="Parks D.H."/>
            <person name="Chuvochina M."/>
            <person name="Waite D.W."/>
            <person name="Rinke C."/>
            <person name="Skarshewski A."/>
            <person name="Chaumeil P.A."/>
            <person name="Hugenholtz P."/>
        </authorList>
    </citation>
    <scope>NUCLEOTIDE SEQUENCE [LARGE SCALE GENOMIC DNA]</scope>
    <source>
        <strain evidence="3">UBA11621</strain>
        <strain evidence="2">UBA11978</strain>
    </source>
</reference>
<evidence type="ECO:0000313" key="5">
    <source>
        <dbReference type="Proteomes" id="UP000264779"/>
    </source>
</evidence>
<feature type="coiled-coil region" evidence="1">
    <location>
        <begin position="1"/>
        <end position="35"/>
    </location>
</feature>
<proteinExistence type="predicted"/>
<dbReference type="STRING" id="589873.EP12_06795"/>
<dbReference type="EMBL" id="DNAN01000647">
    <property type="protein sequence ID" value="HAW77717.1"/>
    <property type="molecule type" value="Genomic_DNA"/>
</dbReference>
<organism evidence="2 4">
    <name type="scientific">Alteromonas australica</name>
    <dbReference type="NCBI Taxonomy" id="589873"/>
    <lineage>
        <taxon>Bacteria</taxon>
        <taxon>Pseudomonadati</taxon>
        <taxon>Pseudomonadota</taxon>
        <taxon>Gammaproteobacteria</taxon>
        <taxon>Alteromonadales</taxon>
        <taxon>Alteromonadaceae</taxon>
        <taxon>Alteromonas/Salinimonas group</taxon>
        <taxon>Alteromonas</taxon>
    </lineage>
</organism>
<evidence type="ECO:0000313" key="3">
    <source>
        <dbReference type="EMBL" id="HBU52157.1"/>
    </source>
</evidence>
<dbReference type="EMBL" id="DONK01000198">
    <property type="protein sequence ID" value="HBU52157.1"/>
    <property type="molecule type" value="Genomic_DNA"/>
</dbReference>
<accession>A0A349TSW4</accession>
<dbReference type="RefSeq" id="WP_272965251.1">
    <property type="nucleotide sequence ID" value="NZ_CALBIY010000020.1"/>
</dbReference>
<dbReference type="AlphaFoldDB" id="A0A349TSW4"/>
<comment type="caution">
    <text evidence="2">The sequence shown here is derived from an EMBL/GenBank/DDBJ whole genome shotgun (WGS) entry which is preliminary data.</text>
</comment>
<dbReference type="Proteomes" id="UP000263517">
    <property type="component" value="Unassembled WGS sequence"/>
</dbReference>
<protein>
    <submittedName>
        <fullName evidence="2">Uncharacterized protein</fullName>
    </submittedName>
</protein>
<dbReference type="Proteomes" id="UP000264779">
    <property type="component" value="Unassembled WGS sequence"/>
</dbReference>
<evidence type="ECO:0000256" key="1">
    <source>
        <dbReference type="SAM" id="Coils"/>
    </source>
</evidence>
<evidence type="ECO:0000313" key="4">
    <source>
        <dbReference type="Proteomes" id="UP000263517"/>
    </source>
</evidence>
<keyword evidence="1" id="KW-0175">Coiled coil</keyword>
<sequence>MSNLNDIINQQREEIGQLREQLEKANERGEELQDALVDDAKAKAMLNKLTMENGELSIKASGNIFHVFCEAFVETFKGSGATNYLVAEFNSEELGAFTVTMQRSEGLTVYQKLNEANERVAELESQHQLLTMRIEPLLDMQEDGELYARCHLADDIYESFVEGSSVDALNKFTIEQQIEALAHVLSSYKTQKFCPTNYAIQAFNDGVAHLWAHIVNCELQLRKGGES</sequence>
<evidence type="ECO:0000313" key="2">
    <source>
        <dbReference type="EMBL" id="HAW77717.1"/>
    </source>
</evidence>
<gene>
    <name evidence="2" type="ORF">DCW74_18525</name>
    <name evidence="3" type="ORF">DEB45_12945</name>
</gene>
<name>A0A349TSW4_9ALTE</name>